<dbReference type="KEGG" id="acp:A2cp1_4042"/>
<protein>
    <submittedName>
        <fullName evidence="7">Beta-ketoacyl synthase</fullName>
    </submittedName>
</protein>
<dbReference type="InterPro" id="IPR016039">
    <property type="entry name" value="Thiolase-like"/>
</dbReference>
<evidence type="ECO:0000256" key="3">
    <source>
        <dbReference type="ARBA" id="ARBA00022679"/>
    </source>
</evidence>
<dbReference type="InterPro" id="IPR036736">
    <property type="entry name" value="ACP-like_sf"/>
</dbReference>
<feature type="domain" description="Carrier" evidence="5">
    <location>
        <begin position="1653"/>
        <end position="1732"/>
    </location>
</feature>
<dbReference type="GO" id="GO:0004312">
    <property type="term" value="F:fatty acid synthase activity"/>
    <property type="evidence" value="ECO:0007669"/>
    <property type="project" value="TreeGrafter"/>
</dbReference>
<dbReference type="InterPro" id="IPR032821">
    <property type="entry name" value="PKS_assoc"/>
</dbReference>
<dbReference type="InterPro" id="IPR001227">
    <property type="entry name" value="Ac_transferase_dom_sf"/>
</dbReference>
<name>B8J9H2_ANAD2</name>
<dbReference type="Pfam" id="PF00698">
    <property type="entry name" value="Acyl_transf_1"/>
    <property type="match status" value="1"/>
</dbReference>
<dbReference type="SUPFAM" id="SSF53901">
    <property type="entry name" value="Thiolase-like"/>
    <property type="match status" value="2"/>
</dbReference>
<dbReference type="PROSITE" id="PS50075">
    <property type="entry name" value="CARRIER"/>
    <property type="match status" value="2"/>
</dbReference>
<dbReference type="GO" id="GO:0005737">
    <property type="term" value="C:cytoplasm"/>
    <property type="evidence" value="ECO:0007669"/>
    <property type="project" value="TreeGrafter"/>
</dbReference>
<keyword evidence="1" id="KW-0596">Phosphopantetheine</keyword>
<evidence type="ECO:0000313" key="7">
    <source>
        <dbReference type="EMBL" id="ACL67360.1"/>
    </source>
</evidence>
<evidence type="ECO:0000259" key="5">
    <source>
        <dbReference type="PROSITE" id="PS50075"/>
    </source>
</evidence>
<dbReference type="Gene3D" id="3.30.70.3290">
    <property type="match status" value="1"/>
</dbReference>
<keyword evidence="8" id="KW-1185">Reference proteome</keyword>
<dbReference type="HOGENOM" id="CLU_233921_0_0_7"/>
<keyword evidence="3" id="KW-0808">Transferase</keyword>
<dbReference type="InterPro" id="IPR009081">
    <property type="entry name" value="PP-bd_ACP"/>
</dbReference>
<gene>
    <name evidence="7" type="ordered locus">A2cp1_4042</name>
</gene>
<dbReference type="Gene3D" id="1.10.1200.10">
    <property type="entry name" value="ACP-like"/>
    <property type="match status" value="2"/>
</dbReference>
<dbReference type="Pfam" id="PF16197">
    <property type="entry name" value="KAsynt_C_assoc"/>
    <property type="match status" value="1"/>
</dbReference>
<feature type="domain" description="Ketosynthase family 3 (KS3)" evidence="6">
    <location>
        <begin position="484"/>
        <end position="944"/>
    </location>
</feature>
<dbReference type="Gene3D" id="3.40.47.10">
    <property type="match status" value="2"/>
</dbReference>
<dbReference type="GO" id="GO:0004315">
    <property type="term" value="F:3-oxoacyl-[acyl-carrier-protein] synthase activity"/>
    <property type="evidence" value="ECO:0007669"/>
    <property type="project" value="InterPro"/>
</dbReference>
<dbReference type="SUPFAM" id="SSF47336">
    <property type="entry name" value="ACP-like"/>
    <property type="match status" value="2"/>
</dbReference>
<evidence type="ECO:0000256" key="4">
    <source>
        <dbReference type="SAM" id="MobiDB-lite"/>
    </source>
</evidence>
<feature type="region of interest" description="Disordered" evidence="4">
    <location>
        <begin position="1625"/>
        <end position="1644"/>
    </location>
</feature>
<dbReference type="GO" id="GO:0006633">
    <property type="term" value="P:fatty acid biosynthetic process"/>
    <property type="evidence" value="ECO:0007669"/>
    <property type="project" value="InterPro"/>
</dbReference>
<dbReference type="PANTHER" id="PTHR43775:SF37">
    <property type="entry name" value="SI:DKEY-61P9.11"/>
    <property type="match status" value="1"/>
</dbReference>
<dbReference type="InterPro" id="IPR014030">
    <property type="entry name" value="Ketoacyl_synth_N"/>
</dbReference>
<dbReference type="SUPFAM" id="SSF52151">
    <property type="entry name" value="FabD/lysophospholipase-like"/>
    <property type="match status" value="1"/>
</dbReference>
<dbReference type="PROSITE" id="PS00606">
    <property type="entry name" value="KS3_1"/>
    <property type="match status" value="1"/>
</dbReference>
<dbReference type="GO" id="GO:0005886">
    <property type="term" value="C:plasma membrane"/>
    <property type="evidence" value="ECO:0007669"/>
    <property type="project" value="TreeGrafter"/>
</dbReference>
<dbReference type="Pfam" id="PF02801">
    <property type="entry name" value="Ketoacyl-synt_C"/>
    <property type="match status" value="2"/>
</dbReference>
<dbReference type="SUPFAM" id="SSF55048">
    <property type="entry name" value="Probable ACP-binding domain of malonyl-CoA ACP transacylase"/>
    <property type="match status" value="1"/>
</dbReference>
<dbReference type="PANTHER" id="PTHR43775">
    <property type="entry name" value="FATTY ACID SYNTHASE"/>
    <property type="match status" value="1"/>
</dbReference>
<dbReference type="Proteomes" id="UP000007089">
    <property type="component" value="Chromosome"/>
</dbReference>
<dbReference type="SMART" id="SM00827">
    <property type="entry name" value="PKS_AT"/>
    <property type="match status" value="1"/>
</dbReference>
<dbReference type="InterPro" id="IPR020841">
    <property type="entry name" value="PKS_Beta-ketoAc_synthase_dom"/>
</dbReference>
<feature type="domain" description="Ketosynthase family 3 (KS3)" evidence="6">
    <location>
        <begin position="20"/>
        <end position="467"/>
    </location>
</feature>
<dbReference type="InterPro" id="IPR014031">
    <property type="entry name" value="Ketoacyl_synth_C"/>
</dbReference>
<dbReference type="Gene3D" id="3.40.366.10">
    <property type="entry name" value="Malonyl-Coenzyme A Acyl Carrier Protein, domain 2"/>
    <property type="match status" value="1"/>
</dbReference>
<accession>B8J9H2</accession>
<dbReference type="SMART" id="SM00825">
    <property type="entry name" value="PKS_KS"/>
    <property type="match status" value="2"/>
</dbReference>
<dbReference type="InterPro" id="IPR018201">
    <property type="entry name" value="Ketoacyl_synth_AS"/>
</dbReference>
<organism evidence="7 8">
    <name type="scientific">Anaeromyxobacter dehalogenans (strain ATCC BAA-258 / DSM 21875 / 2CP-1)</name>
    <dbReference type="NCBI Taxonomy" id="455488"/>
    <lineage>
        <taxon>Bacteria</taxon>
        <taxon>Pseudomonadati</taxon>
        <taxon>Myxococcota</taxon>
        <taxon>Myxococcia</taxon>
        <taxon>Myxococcales</taxon>
        <taxon>Cystobacterineae</taxon>
        <taxon>Anaeromyxobacteraceae</taxon>
        <taxon>Anaeromyxobacter</taxon>
    </lineage>
</organism>
<dbReference type="EMBL" id="CP001359">
    <property type="protein sequence ID" value="ACL67360.1"/>
    <property type="molecule type" value="Genomic_DNA"/>
</dbReference>
<dbReference type="GO" id="GO:0071770">
    <property type="term" value="P:DIM/DIP cell wall layer assembly"/>
    <property type="evidence" value="ECO:0007669"/>
    <property type="project" value="TreeGrafter"/>
</dbReference>
<evidence type="ECO:0000259" key="6">
    <source>
        <dbReference type="PROSITE" id="PS52004"/>
    </source>
</evidence>
<feature type="domain" description="Carrier" evidence="5">
    <location>
        <begin position="1519"/>
        <end position="1598"/>
    </location>
</feature>
<dbReference type="InterPro" id="IPR014043">
    <property type="entry name" value="Acyl_transferase_dom"/>
</dbReference>
<dbReference type="RefSeq" id="WP_015935087.1">
    <property type="nucleotide sequence ID" value="NC_011891.1"/>
</dbReference>
<sequence>MTLSATLSGVTTSEQRGTPRVPIALIGVGCVLPGAGSVEAFWDAMQAGRDAFEPLAGGAWDWERLGLGRLPAAAQVTGFRPDWRAFRMPPADADAMNPAQLQVLEAGRQALAAVKALPRERTGVWLGATGLGWRPDTGLRVRLDALASAVREAAGEAGVPVAAAEAALASARASLEARLRPASEEPVVNSAGSIAAGRVGMLLDLRGPHAAVDAGFASGLAALDVAARALRDGTVDCALFGAASELLSPAELVALSRMGVLSAGRPRPFDAAADGTLPGEGAVMFAAKRLDDALRDGDRILAVVLGVAGACDGAAASPLAPRPDGLALAIRRAHEEGAVDPATVGFVECHATGTPRGDASELAALAQGYRGVPGPVAIGSAKAQVGHLRGASAAVGMLRTVLALQHGVVPPQAGFSRPHPDLRLEETAFEVPRAPAPLRPRAGCDAARAAVSAVSLGGLAYHAVLAAPSPAPAAAGAWRAPAEAAPLAVIGLGAMLPGAEDVPAFWRALQDGRSSIRDVPASRWDASRYCHPDAARLERSYTRLGGFTDAPALADARWRIPPAAREAVDPAHLLALRVAEEAVADAGLERGAWDRGRTGVFLGFMACQGRKLLAEVRFHLARLAAEVEAAAPAAGLTGAQARALLDAARARVEGELPPLAEDSLPGWLGSVMAARIARRFDLRGPQLTVESACASTLAALQAAVQALRDGTCDTALVGGVWADMQPEFYVGCCRFNALSATGSTPFDARADGFVPGEGAGVLVLRRLADAERDGQRVHALVRAVGASSDGKGKSVFAPSLEGEALAMRRALEAGGIDPALVDYVECHGTGTALGDRTEVEACVRAYGRGRARPLRIGSVKSNIGHLLGAAGAPALLKAVLAVREGLLPPSLEVERPNPAIDFGAGPVEVVTRAERWTAPDGAPRRAGVSGFGLGGTNVHALVEEYRPAAPARVAPVVQPPPVQKAAPAPALAASSLAARPLAIAAAGAEDAAGCAEALERLASALRDAGPEDYLAALRASRRAAAEAPFRAAVVAADPAALAARAAHLSRAVRVGLDLGLLRAQGVHAADARKPAQVAVTFPGQGPQYPNMLRDALAAFPSLGRTLDDADRAYQALCGRPLRPSFFTDRPDAYAQSDEDIHCAVFVVNVALHRLLVRHGLAPRALMGQSAGELAALVAAGAMSLEDGLAVVRERTLSVLALTRDDPGQMVALTCGAERAARFTAGLPGYAALAADNGPGACIVSCDRRAMPELLRRASDEGVEATVLAVSHGYHSQLIAAAQPRYLRLLRTIPFRAPEVEIVSTVTGRSLAEVSPERFPEHLASQFVEPVRLRPAVDALHARGVRLFVECGPKWPLTTFVGQILGDRPHVAHATLHPKVGEVEQLQRALACLFVHGAGVLEEDTAMSTPSRSIPEIRSAPQGAGAAPSPEAMPAYVATLLRGIRDLIDGVLTGTVPEQPALAASVAVAAPAPAPVAAPAGQEPVAVAQAVAAPEPAPAPATAPVAAPAAEPVAAAAPAVGADEVRRALVAEYARRTGYPEEMLDPELDLEAELGIDTVKQVAVLAAVRERLGVPPDPAFKLRDANTIAKATAWLASRVHVAPVVAPVAPTAAPTVAPPPPKVVAAPAPAVSSAPPPPPPNALGRAAPRLTLEAAREQVGAAIVEELVKRTGYPAEMLDADLDLEAELGIDTVKQVAVLAAARERFGLPPDPGFKLRDANTIRKAADALARRLAPADPDGPGGGPRPPGGGAPRPTATPLAVAPHAAAAVATPVVNDARGPAVAASRRLLEALLGAAGEGVREVAHLELRASGEAAPAREPLVDVAHASDGALRLRAILGESEAEATVRVGAPGPAAAAPAEILRAIAPERRGRAASGAELRDALAPVLGAADGVLAWARSDGFMVAAGGADAGDGDEVERLAAALAAASELASFAWLGVTGAPHAVCSVEKVRVHAAPAAGDAFGIHVKMVAPEGGLWRADVTVVAGDALVAELRGVCGRTVATGAAAGPIGEAAERAWRRYSRRVRDGRASEGVA</sequence>
<dbReference type="InterPro" id="IPR050091">
    <property type="entry name" value="PKS_NRPS_Biosynth_Enz"/>
</dbReference>
<feature type="region of interest" description="Disordered" evidence="4">
    <location>
        <begin position="1732"/>
        <end position="1757"/>
    </location>
</feature>
<dbReference type="CDD" id="cd00833">
    <property type="entry name" value="PKS"/>
    <property type="match status" value="2"/>
</dbReference>
<proteinExistence type="predicted"/>
<reference evidence="7" key="1">
    <citation type="submission" date="2009-01" db="EMBL/GenBank/DDBJ databases">
        <title>Complete sequence of Anaeromyxobacter dehalogenans 2CP-1.</title>
        <authorList>
            <consortium name="US DOE Joint Genome Institute"/>
            <person name="Lucas S."/>
            <person name="Copeland A."/>
            <person name="Lapidus A."/>
            <person name="Glavina del Rio T."/>
            <person name="Dalin E."/>
            <person name="Tice H."/>
            <person name="Bruce D."/>
            <person name="Goodwin L."/>
            <person name="Pitluck S."/>
            <person name="Saunders E."/>
            <person name="Brettin T."/>
            <person name="Detter J.C."/>
            <person name="Han C."/>
            <person name="Larimer F."/>
            <person name="Land M."/>
            <person name="Hauser L."/>
            <person name="Kyrpides N."/>
            <person name="Ovchinnikova G."/>
            <person name="Beliaev A.S."/>
            <person name="Richardson P."/>
        </authorList>
    </citation>
    <scope>NUCLEOTIDE SEQUENCE</scope>
    <source>
        <strain evidence="7">2CP-1</strain>
    </source>
</reference>
<evidence type="ECO:0000256" key="1">
    <source>
        <dbReference type="ARBA" id="ARBA00022450"/>
    </source>
</evidence>
<dbReference type="InterPro" id="IPR016035">
    <property type="entry name" value="Acyl_Trfase/lysoPLipase"/>
</dbReference>
<dbReference type="PROSITE" id="PS52004">
    <property type="entry name" value="KS3_2"/>
    <property type="match status" value="2"/>
</dbReference>
<evidence type="ECO:0000313" key="8">
    <source>
        <dbReference type="Proteomes" id="UP000007089"/>
    </source>
</evidence>
<evidence type="ECO:0000256" key="2">
    <source>
        <dbReference type="ARBA" id="ARBA00022553"/>
    </source>
</evidence>
<dbReference type="InterPro" id="IPR016036">
    <property type="entry name" value="Malonyl_transacylase_ACP-bd"/>
</dbReference>
<dbReference type="Pfam" id="PF00109">
    <property type="entry name" value="ketoacyl-synt"/>
    <property type="match status" value="2"/>
</dbReference>
<keyword evidence="2" id="KW-0597">Phosphoprotein</keyword>